<keyword evidence="6 7" id="KW-0472">Membrane</keyword>
<dbReference type="AlphaFoldDB" id="A0A2M9CIG5"/>
<evidence type="ECO:0000256" key="3">
    <source>
        <dbReference type="ARBA" id="ARBA00022475"/>
    </source>
</evidence>
<feature type="transmembrane region" description="Helical" evidence="7">
    <location>
        <begin position="204"/>
        <end position="224"/>
    </location>
</feature>
<feature type="transmembrane region" description="Helical" evidence="7">
    <location>
        <begin position="433"/>
        <end position="453"/>
    </location>
</feature>
<keyword evidence="2" id="KW-0813">Transport</keyword>
<feature type="transmembrane region" description="Helical" evidence="7">
    <location>
        <begin position="53"/>
        <end position="72"/>
    </location>
</feature>
<name>A0A2M9CIG5_9MICO</name>
<feature type="transmembrane region" description="Helical" evidence="7">
    <location>
        <begin position="406"/>
        <end position="427"/>
    </location>
</feature>
<evidence type="ECO:0000256" key="4">
    <source>
        <dbReference type="ARBA" id="ARBA00022692"/>
    </source>
</evidence>
<feature type="transmembrane region" description="Helical" evidence="7">
    <location>
        <begin position="361"/>
        <end position="385"/>
    </location>
</feature>
<evidence type="ECO:0000313" key="10">
    <source>
        <dbReference type="Proteomes" id="UP000228758"/>
    </source>
</evidence>
<protein>
    <submittedName>
        <fullName evidence="9">EmrB/QacA subfamily drug resistance transporter</fullName>
    </submittedName>
</protein>
<keyword evidence="10" id="KW-1185">Reference proteome</keyword>
<dbReference type="PANTHER" id="PTHR42718:SF46">
    <property type="entry name" value="BLR6921 PROTEIN"/>
    <property type="match status" value="1"/>
</dbReference>
<proteinExistence type="predicted"/>
<dbReference type="Proteomes" id="UP000228758">
    <property type="component" value="Unassembled WGS sequence"/>
</dbReference>
<feature type="transmembrane region" description="Helical" evidence="7">
    <location>
        <begin position="230"/>
        <end position="250"/>
    </location>
</feature>
<dbReference type="OrthoDB" id="7375466at2"/>
<evidence type="ECO:0000256" key="2">
    <source>
        <dbReference type="ARBA" id="ARBA00022448"/>
    </source>
</evidence>
<feature type="transmembrane region" description="Helical" evidence="7">
    <location>
        <begin position="143"/>
        <end position="166"/>
    </location>
</feature>
<keyword evidence="3" id="KW-1003">Cell membrane</keyword>
<organism evidence="9 10">
    <name type="scientific">Diaminobutyricimonas aerilata</name>
    <dbReference type="NCBI Taxonomy" id="1162967"/>
    <lineage>
        <taxon>Bacteria</taxon>
        <taxon>Bacillati</taxon>
        <taxon>Actinomycetota</taxon>
        <taxon>Actinomycetes</taxon>
        <taxon>Micrococcales</taxon>
        <taxon>Microbacteriaceae</taxon>
        <taxon>Diaminobutyricimonas</taxon>
    </lineage>
</organism>
<evidence type="ECO:0000259" key="8">
    <source>
        <dbReference type="PROSITE" id="PS50850"/>
    </source>
</evidence>
<comment type="caution">
    <text evidence="9">The sequence shown here is derived from an EMBL/GenBank/DDBJ whole genome shotgun (WGS) entry which is preliminary data.</text>
</comment>
<dbReference type="CDD" id="cd17321">
    <property type="entry name" value="MFS_MMR_MDR_like"/>
    <property type="match status" value="1"/>
</dbReference>
<feature type="transmembrane region" description="Helical" evidence="7">
    <location>
        <begin position="18"/>
        <end position="41"/>
    </location>
</feature>
<dbReference type="SUPFAM" id="SSF103473">
    <property type="entry name" value="MFS general substrate transporter"/>
    <property type="match status" value="1"/>
</dbReference>
<dbReference type="Gene3D" id="1.20.1720.10">
    <property type="entry name" value="Multidrug resistance protein D"/>
    <property type="match status" value="1"/>
</dbReference>
<feature type="domain" description="Major facilitator superfamily (MFS) profile" evidence="8">
    <location>
        <begin position="18"/>
        <end position="457"/>
    </location>
</feature>
<feature type="transmembrane region" description="Helical" evidence="7">
    <location>
        <begin position="172"/>
        <end position="192"/>
    </location>
</feature>
<keyword evidence="4 7" id="KW-0812">Transmembrane</keyword>
<dbReference type="InterPro" id="IPR020846">
    <property type="entry name" value="MFS_dom"/>
</dbReference>
<accession>A0A2M9CIG5</accession>
<reference evidence="9 10" key="1">
    <citation type="submission" date="2017-11" db="EMBL/GenBank/DDBJ databases">
        <title>Genomic Encyclopedia of Archaeal and Bacterial Type Strains, Phase II (KMG-II): From Individual Species to Whole Genera.</title>
        <authorList>
            <person name="Goeker M."/>
        </authorList>
    </citation>
    <scope>NUCLEOTIDE SEQUENCE [LARGE SCALE GENOMIC DNA]</scope>
    <source>
        <strain evidence="9 10">DSM 27393</strain>
    </source>
</reference>
<dbReference type="PANTHER" id="PTHR42718">
    <property type="entry name" value="MAJOR FACILITATOR SUPERFAMILY MULTIDRUG TRANSPORTER MFSC"/>
    <property type="match status" value="1"/>
</dbReference>
<dbReference type="Pfam" id="PF07690">
    <property type="entry name" value="MFS_1"/>
    <property type="match status" value="1"/>
</dbReference>
<keyword evidence="5 7" id="KW-1133">Transmembrane helix</keyword>
<dbReference type="InterPro" id="IPR036259">
    <property type="entry name" value="MFS_trans_sf"/>
</dbReference>
<evidence type="ECO:0000256" key="7">
    <source>
        <dbReference type="SAM" id="Phobius"/>
    </source>
</evidence>
<comment type="subcellular location">
    <subcellularLocation>
        <location evidence="1">Cell membrane</location>
        <topology evidence="1">Multi-pass membrane protein</topology>
    </subcellularLocation>
</comment>
<sequence>MSHYVSQPPNPLRHRWGILWLVGVAQLMLIVDVTVVAIALPHIGDDLGLDRQALTWVVSGYTLAFGGLLLVGGRIVDLMGARRVVLAALTAFVLASLAAGFADSGTVLLTARVAQGVSAAFLSPAALSVVVTTFDGDERNRALGIWSALGGAGAALGALLGGLLAGGPGWPWMFFMNIPVGVVLVVALQRLLPRIPRGAAAGRIDVLGAVLVTAGTGLLTFALIRAGDAGWLDAVVLWCASGAVVLYVAFTARQLTARVPLMQVRMLARRPVATGTALIAAATALMVMMLFLGTFYLQEDEGLGALVTGLLFLPVAVATMVGAQVAGRVLGKAGARALGTAGMLIAAVGMLVAALGGGVAVVVAGVSIAAAGTGVAFVVASATALGVVAPEEAGIASGIVSTFHEFGATIGAALVSSVAAASILGAGDGGFGRGYLTAAVVALAVAVFVVVAAPRRP</sequence>
<feature type="transmembrane region" description="Helical" evidence="7">
    <location>
        <begin position="271"/>
        <end position="297"/>
    </location>
</feature>
<feature type="transmembrane region" description="Helical" evidence="7">
    <location>
        <begin position="84"/>
        <end position="101"/>
    </location>
</feature>
<dbReference type="Gene3D" id="1.20.1250.20">
    <property type="entry name" value="MFS general substrate transporter like domains"/>
    <property type="match status" value="1"/>
</dbReference>
<dbReference type="RefSeq" id="WP_100363973.1">
    <property type="nucleotide sequence ID" value="NZ_PGFF01000001.1"/>
</dbReference>
<evidence type="ECO:0000256" key="1">
    <source>
        <dbReference type="ARBA" id="ARBA00004651"/>
    </source>
</evidence>
<feature type="transmembrane region" description="Helical" evidence="7">
    <location>
        <begin position="303"/>
        <end position="323"/>
    </location>
</feature>
<feature type="transmembrane region" description="Helical" evidence="7">
    <location>
        <begin position="335"/>
        <end position="355"/>
    </location>
</feature>
<dbReference type="PROSITE" id="PS50850">
    <property type="entry name" value="MFS"/>
    <property type="match status" value="1"/>
</dbReference>
<dbReference type="InterPro" id="IPR011701">
    <property type="entry name" value="MFS"/>
</dbReference>
<feature type="transmembrane region" description="Helical" evidence="7">
    <location>
        <begin position="113"/>
        <end position="131"/>
    </location>
</feature>
<evidence type="ECO:0000313" key="9">
    <source>
        <dbReference type="EMBL" id="PJJ71701.1"/>
    </source>
</evidence>
<evidence type="ECO:0000256" key="6">
    <source>
        <dbReference type="ARBA" id="ARBA00023136"/>
    </source>
</evidence>
<gene>
    <name evidence="9" type="ORF">CLV46_1254</name>
</gene>
<dbReference type="GO" id="GO:0005886">
    <property type="term" value="C:plasma membrane"/>
    <property type="evidence" value="ECO:0007669"/>
    <property type="project" value="UniProtKB-SubCell"/>
</dbReference>
<dbReference type="GO" id="GO:0022857">
    <property type="term" value="F:transmembrane transporter activity"/>
    <property type="evidence" value="ECO:0007669"/>
    <property type="project" value="InterPro"/>
</dbReference>
<dbReference type="EMBL" id="PGFF01000001">
    <property type="protein sequence ID" value="PJJ71701.1"/>
    <property type="molecule type" value="Genomic_DNA"/>
</dbReference>
<evidence type="ECO:0000256" key="5">
    <source>
        <dbReference type="ARBA" id="ARBA00022989"/>
    </source>
</evidence>